<protein>
    <recommendedName>
        <fullName evidence="6">Glycerol dehydrogenase</fullName>
        <ecNumber evidence="5">1.1.1.6</ecNumber>
    </recommendedName>
</protein>
<evidence type="ECO:0000256" key="6">
    <source>
        <dbReference type="ARBA" id="ARBA00040132"/>
    </source>
</evidence>
<dbReference type="Gene3D" id="3.40.50.1970">
    <property type="match status" value="1"/>
</dbReference>
<organism evidence="12 13">
    <name type="scientific">Boseongicola aestuarii</name>
    <dbReference type="NCBI Taxonomy" id="1470561"/>
    <lineage>
        <taxon>Bacteria</taxon>
        <taxon>Pseudomonadati</taxon>
        <taxon>Pseudomonadota</taxon>
        <taxon>Alphaproteobacteria</taxon>
        <taxon>Rhodobacterales</taxon>
        <taxon>Paracoccaceae</taxon>
        <taxon>Boseongicola</taxon>
    </lineage>
</organism>
<dbReference type="AlphaFoldDB" id="A0A238IY88"/>
<evidence type="ECO:0000313" key="13">
    <source>
        <dbReference type="Proteomes" id="UP000201838"/>
    </source>
</evidence>
<keyword evidence="13" id="KW-1185">Reference proteome</keyword>
<gene>
    <name evidence="12" type="primary">gldA</name>
    <name evidence="12" type="ORF">BOA8489_01462</name>
</gene>
<dbReference type="SUPFAM" id="SSF56796">
    <property type="entry name" value="Dehydroquinate synthase-like"/>
    <property type="match status" value="1"/>
</dbReference>
<feature type="binding site" evidence="9">
    <location>
        <position position="132"/>
    </location>
    <ligand>
        <name>glycerol</name>
        <dbReference type="ChEBI" id="CHEBI:17754"/>
    </ligand>
</feature>
<keyword evidence="1 8" id="KW-0479">Metal-binding</keyword>
<dbReference type="Gene3D" id="1.20.1090.10">
    <property type="entry name" value="Dehydroquinate synthase-like - alpha domain"/>
    <property type="match status" value="1"/>
</dbReference>
<evidence type="ECO:0000256" key="3">
    <source>
        <dbReference type="ARBA" id="ARBA00023027"/>
    </source>
</evidence>
<evidence type="ECO:0000256" key="4">
    <source>
        <dbReference type="ARBA" id="ARBA00037918"/>
    </source>
</evidence>
<keyword evidence="3 10" id="KW-0520">NAD</keyword>
<comment type="cofactor">
    <cofactor evidence="8">
        <name>Zn(2+)</name>
        <dbReference type="ChEBI" id="CHEBI:29105"/>
    </cofactor>
    <text evidence="8">Binds 1 zinc ion per subunit.</text>
</comment>
<feature type="binding site" evidence="10">
    <location>
        <position position="138"/>
    </location>
    <ligand>
        <name>NAD(+)</name>
        <dbReference type="ChEBI" id="CHEBI:57540"/>
    </ligand>
</feature>
<dbReference type="RefSeq" id="WP_245813706.1">
    <property type="nucleotide sequence ID" value="NZ_FXXQ01000003.1"/>
</dbReference>
<dbReference type="GO" id="GO:0046872">
    <property type="term" value="F:metal ion binding"/>
    <property type="evidence" value="ECO:0007669"/>
    <property type="project" value="UniProtKB-KW"/>
</dbReference>
<dbReference type="InterPro" id="IPR001670">
    <property type="entry name" value="ADH_Fe/GldA"/>
</dbReference>
<dbReference type="GO" id="GO:0008888">
    <property type="term" value="F:glycerol dehydrogenase (NAD+) activity"/>
    <property type="evidence" value="ECO:0007669"/>
    <property type="project" value="UniProtKB-EC"/>
</dbReference>
<feature type="binding site" evidence="10">
    <location>
        <position position="142"/>
    </location>
    <ligand>
        <name>NAD(+)</name>
        <dbReference type="ChEBI" id="CHEBI:57540"/>
    </ligand>
</feature>
<feature type="domain" description="Alcohol dehydrogenase iron-type/glycerol dehydrogenase GldA" evidence="11">
    <location>
        <begin position="20"/>
        <end position="165"/>
    </location>
</feature>
<keyword evidence="2 12" id="KW-0560">Oxidoreductase</keyword>
<evidence type="ECO:0000256" key="2">
    <source>
        <dbReference type="ARBA" id="ARBA00023002"/>
    </source>
</evidence>
<dbReference type="Pfam" id="PF00465">
    <property type="entry name" value="Fe-ADH"/>
    <property type="match status" value="1"/>
</dbReference>
<dbReference type="Proteomes" id="UP000201838">
    <property type="component" value="Unassembled WGS sequence"/>
</dbReference>
<evidence type="ECO:0000259" key="11">
    <source>
        <dbReference type="Pfam" id="PF00465"/>
    </source>
</evidence>
<accession>A0A238IY88</accession>
<comment type="pathway">
    <text evidence="4">Polyol metabolism; glycerol fermentation; glycerone phosphate from glycerol (oxidative route): step 1/2.</text>
</comment>
<comment type="catalytic activity">
    <reaction evidence="7">
        <text>glycerol + NAD(+) = dihydroxyacetone + NADH + H(+)</text>
        <dbReference type="Rhea" id="RHEA:13769"/>
        <dbReference type="ChEBI" id="CHEBI:15378"/>
        <dbReference type="ChEBI" id="CHEBI:16016"/>
        <dbReference type="ChEBI" id="CHEBI:17754"/>
        <dbReference type="ChEBI" id="CHEBI:57540"/>
        <dbReference type="ChEBI" id="CHEBI:57945"/>
        <dbReference type="EC" id="1.1.1.6"/>
    </reaction>
</comment>
<evidence type="ECO:0000313" key="12">
    <source>
        <dbReference type="EMBL" id="SMX23356.1"/>
    </source>
</evidence>
<proteinExistence type="predicted"/>
<evidence type="ECO:0000256" key="8">
    <source>
        <dbReference type="PIRSR" id="PIRSR000112-1"/>
    </source>
</evidence>
<evidence type="ECO:0000256" key="7">
    <source>
        <dbReference type="ARBA" id="ARBA00049006"/>
    </source>
</evidence>
<feature type="binding site" evidence="8">
    <location>
        <position position="265"/>
    </location>
    <ligand>
        <name>glycerol</name>
        <dbReference type="ChEBI" id="CHEBI:17754"/>
    </ligand>
</feature>
<dbReference type="InterPro" id="IPR016205">
    <property type="entry name" value="Glycerol_DH"/>
</dbReference>
<evidence type="ECO:0000256" key="1">
    <source>
        <dbReference type="ARBA" id="ARBA00022723"/>
    </source>
</evidence>
<dbReference type="CDD" id="cd08170">
    <property type="entry name" value="GlyDH"/>
    <property type="match status" value="1"/>
</dbReference>
<dbReference type="PIRSF" id="PIRSF000112">
    <property type="entry name" value="Glycerol_dehydrogenase"/>
    <property type="match status" value="1"/>
</dbReference>
<feature type="binding site" evidence="8">
    <location>
        <position position="182"/>
    </location>
    <ligand>
        <name>glycerol</name>
        <dbReference type="ChEBI" id="CHEBI:17754"/>
    </ligand>
</feature>
<evidence type="ECO:0000256" key="9">
    <source>
        <dbReference type="PIRSR" id="PIRSR000112-2"/>
    </source>
</evidence>
<feature type="binding site" evidence="10">
    <location>
        <begin position="105"/>
        <end position="109"/>
    </location>
    <ligand>
        <name>NAD(+)</name>
        <dbReference type="ChEBI" id="CHEBI:57540"/>
    </ligand>
</feature>
<keyword evidence="8" id="KW-0862">Zinc</keyword>
<dbReference type="PANTHER" id="PTHR43616">
    <property type="entry name" value="GLYCEROL DEHYDROGENASE"/>
    <property type="match status" value="1"/>
</dbReference>
<reference evidence="12 13" key="1">
    <citation type="submission" date="2017-05" db="EMBL/GenBank/DDBJ databases">
        <authorList>
            <person name="Song R."/>
            <person name="Chenine A.L."/>
            <person name="Ruprecht R.M."/>
        </authorList>
    </citation>
    <scope>NUCLEOTIDE SEQUENCE [LARGE SCALE GENOMIC DNA]</scope>
    <source>
        <strain evidence="12 13">CECT 8489</strain>
    </source>
</reference>
<name>A0A238IY88_9RHOB</name>
<dbReference type="EC" id="1.1.1.6" evidence="5"/>
<evidence type="ECO:0000256" key="5">
    <source>
        <dbReference type="ARBA" id="ARBA00039147"/>
    </source>
</evidence>
<dbReference type="EMBL" id="FXXQ01000003">
    <property type="protein sequence ID" value="SMX23356.1"/>
    <property type="molecule type" value="Genomic_DNA"/>
</dbReference>
<sequence>MSAGSAQADQHQRMRGIRFPGKYLQGPDAINQLGCVCKEFGARAFCVLDHGIADMLRPIIYSAFDGHCEFSLVSHNGDCTWAEIGNLAHQAKEFRCDCIVGLGGGKALDAAKAVADQLVSPCVVVPTIAASDAPCSALAIIYNEDGSLDRAHHLARNPDVVIADTTLIAAAPARFLAAGIADGLATSIEANACRTSGADNTFGVLGISLAYEIADLCEKVLFEFGEQAIAECEESLPGIAIERVTEANILLSGLGFESCGVAAAHGIQDGLCELYETHSSLHGEKVAIGILAELKLQNASDQQFQRYEEFMGKLGLPTRLSHIGILDAKKEFLEKVATRACKKGDIIHNEPMSVTPEMVVGVLKQLA</sequence>
<dbReference type="NCBIfam" id="NF006941">
    <property type="entry name" value="PRK09423.1"/>
    <property type="match status" value="1"/>
</dbReference>
<dbReference type="PANTHER" id="PTHR43616:SF5">
    <property type="entry name" value="GLYCEROL DEHYDROGENASE 1"/>
    <property type="match status" value="1"/>
</dbReference>
<feature type="binding site" evidence="10">
    <location>
        <position position="136"/>
    </location>
    <ligand>
        <name>NAD(+)</name>
        <dbReference type="ChEBI" id="CHEBI:57540"/>
    </ligand>
</feature>
<evidence type="ECO:0000256" key="10">
    <source>
        <dbReference type="PIRSR" id="PIRSR000112-3"/>
    </source>
</evidence>
<feature type="binding site" evidence="8">
    <location>
        <position position="282"/>
    </location>
    <ligand>
        <name>glycerol</name>
        <dbReference type="ChEBI" id="CHEBI:17754"/>
    </ligand>
</feature>